<dbReference type="VEuPathDB" id="FungiDB:VP01_7033g1"/>
<evidence type="ECO:0000313" key="3">
    <source>
        <dbReference type="Proteomes" id="UP000037035"/>
    </source>
</evidence>
<feature type="region of interest" description="Disordered" evidence="1">
    <location>
        <begin position="13"/>
        <end position="35"/>
    </location>
</feature>
<evidence type="ECO:0000313" key="2">
    <source>
        <dbReference type="EMBL" id="KNZ46698.1"/>
    </source>
</evidence>
<comment type="caution">
    <text evidence="2">The sequence shown here is derived from an EMBL/GenBank/DDBJ whole genome shotgun (WGS) entry which is preliminary data.</text>
</comment>
<dbReference type="AlphaFoldDB" id="A0A0L6UDR8"/>
<evidence type="ECO:0008006" key="4">
    <source>
        <dbReference type="Google" id="ProtNLM"/>
    </source>
</evidence>
<keyword evidence="3" id="KW-1185">Reference proteome</keyword>
<dbReference type="EMBL" id="LAVV01012421">
    <property type="protein sequence ID" value="KNZ46698.1"/>
    <property type="molecule type" value="Genomic_DNA"/>
</dbReference>
<dbReference type="Proteomes" id="UP000037035">
    <property type="component" value="Unassembled WGS sequence"/>
</dbReference>
<sequence>MDALNTCLDKMMFGQQNQDPTPPQIVPAPPPTSSPNSMVLANPQTFNRTCGAAAKSFVGQILLHAVTYPDQFPTIQQSGFCRLIYDRLRSNLVKVFNTEDKFLDKFRCSLFDHNCQHHAEVALQSPRQTGTVSAYTQEFNSHSSTFGWADTPLMSLYHHGLKKNFQLAVVMSNIKFTSLRTCRQWP</sequence>
<accession>A0A0L6UDR8</accession>
<feature type="compositionally biased region" description="Pro residues" evidence="1">
    <location>
        <begin position="20"/>
        <end position="33"/>
    </location>
</feature>
<proteinExistence type="predicted"/>
<organism evidence="2 3">
    <name type="scientific">Puccinia sorghi</name>
    <dbReference type="NCBI Taxonomy" id="27349"/>
    <lineage>
        <taxon>Eukaryota</taxon>
        <taxon>Fungi</taxon>
        <taxon>Dikarya</taxon>
        <taxon>Basidiomycota</taxon>
        <taxon>Pucciniomycotina</taxon>
        <taxon>Pucciniomycetes</taxon>
        <taxon>Pucciniales</taxon>
        <taxon>Pucciniaceae</taxon>
        <taxon>Puccinia</taxon>
    </lineage>
</organism>
<name>A0A0L6UDR8_9BASI</name>
<evidence type="ECO:0000256" key="1">
    <source>
        <dbReference type="SAM" id="MobiDB-lite"/>
    </source>
</evidence>
<gene>
    <name evidence="2" type="ORF">VP01_7033g1</name>
</gene>
<reference evidence="2 3" key="1">
    <citation type="submission" date="2015-08" db="EMBL/GenBank/DDBJ databases">
        <title>Next Generation Sequencing and Analysis of the Genome of Puccinia sorghi L Schw, the Causal Agent of Maize Common Rust.</title>
        <authorList>
            <person name="Rochi L."/>
            <person name="Burguener G."/>
            <person name="Darino M."/>
            <person name="Turjanski A."/>
            <person name="Kreff E."/>
            <person name="Dieguez M.J."/>
            <person name="Sacco F."/>
        </authorList>
    </citation>
    <scope>NUCLEOTIDE SEQUENCE [LARGE SCALE GENOMIC DNA]</scope>
    <source>
        <strain evidence="2 3">RO10H11247</strain>
    </source>
</reference>
<protein>
    <recommendedName>
        <fullName evidence="4">Retrotransposon gag domain-containing protein</fullName>
    </recommendedName>
</protein>